<organism evidence="3">
    <name type="scientific">bioreactor metagenome</name>
    <dbReference type="NCBI Taxonomy" id="1076179"/>
    <lineage>
        <taxon>unclassified sequences</taxon>
        <taxon>metagenomes</taxon>
        <taxon>ecological metagenomes</taxon>
    </lineage>
</organism>
<dbReference type="Gene3D" id="3.40.570.10">
    <property type="entry name" value="Extracellular Endonuclease, subunit A"/>
    <property type="match status" value="1"/>
</dbReference>
<gene>
    <name evidence="3" type="primary">nucA_4</name>
    <name evidence="3" type="ORF">SDC9_202588</name>
</gene>
<evidence type="ECO:0000259" key="1">
    <source>
        <dbReference type="SMART" id="SM00477"/>
    </source>
</evidence>
<dbReference type="PANTHER" id="PTHR13966">
    <property type="entry name" value="ENDONUCLEASE RELATED"/>
    <property type="match status" value="1"/>
</dbReference>
<dbReference type="PANTHER" id="PTHR13966:SF5">
    <property type="entry name" value="ENDONUCLEASE G, MITOCHONDRIAL"/>
    <property type="match status" value="1"/>
</dbReference>
<dbReference type="AlphaFoldDB" id="A0A645IVK0"/>
<sequence>MAYTVITMDNSFFMSNISPQTPKFNRGIWSRLEKQVRNFALTENEIYVITGPVFKNDDTRLISIGKNNPIAVPYAYYKVIYDLTPPQKMIAFIIPNTGSKKSLAQFAVTVSTVEQMTGLEFFPTLSDKTKKQLETTISVTDWTWLGDRK</sequence>
<dbReference type="SMART" id="SM00892">
    <property type="entry name" value="Endonuclease_NS"/>
    <property type="match status" value="1"/>
</dbReference>
<dbReference type="InterPro" id="IPR040255">
    <property type="entry name" value="Non-specific_endonuclease"/>
</dbReference>
<dbReference type="Pfam" id="PF01223">
    <property type="entry name" value="Endonuclease_NS"/>
    <property type="match status" value="1"/>
</dbReference>
<dbReference type="SUPFAM" id="SSF54060">
    <property type="entry name" value="His-Me finger endonucleases"/>
    <property type="match status" value="1"/>
</dbReference>
<reference evidence="3" key="1">
    <citation type="submission" date="2019-08" db="EMBL/GenBank/DDBJ databases">
        <authorList>
            <person name="Kucharzyk K."/>
            <person name="Murdoch R.W."/>
            <person name="Higgins S."/>
            <person name="Loffler F."/>
        </authorList>
    </citation>
    <scope>NUCLEOTIDE SEQUENCE</scope>
</reference>
<dbReference type="EMBL" id="VSSQ01123603">
    <property type="protein sequence ID" value="MPN54910.1"/>
    <property type="molecule type" value="Genomic_DNA"/>
</dbReference>
<dbReference type="SMART" id="SM00477">
    <property type="entry name" value="NUC"/>
    <property type="match status" value="1"/>
</dbReference>
<protein>
    <submittedName>
        <fullName evidence="3">Nuclease</fullName>
        <ecNumber evidence="3">3.1.30.2</ecNumber>
    </submittedName>
</protein>
<dbReference type="GO" id="GO:0046872">
    <property type="term" value="F:metal ion binding"/>
    <property type="evidence" value="ECO:0007669"/>
    <property type="project" value="InterPro"/>
</dbReference>
<dbReference type="GO" id="GO:0004519">
    <property type="term" value="F:endonuclease activity"/>
    <property type="evidence" value="ECO:0007669"/>
    <property type="project" value="TreeGrafter"/>
</dbReference>
<accession>A0A645IVK0</accession>
<dbReference type="GO" id="GO:0003676">
    <property type="term" value="F:nucleic acid binding"/>
    <property type="evidence" value="ECO:0007669"/>
    <property type="project" value="InterPro"/>
</dbReference>
<feature type="domain" description="DNA/RNA non-specific endonuclease/pyrophosphatase/phosphodiesterase" evidence="2">
    <location>
        <begin position="1"/>
        <end position="128"/>
    </location>
</feature>
<dbReference type="EC" id="3.1.30.2" evidence="3"/>
<dbReference type="InterPro" id="IPR020821">
    <property type="entry name" value="ENPP1-3/EXOG-like_nuc-like"/>
</dbReference>
<dbReference type="InterPro" id="IPR044929">
    <property type="entry name" value="DNA/RNA_non-sp_Endonuclease_sf"/>
</dbReference>
<comment type="caution">
    <text evidence="3">The sequence shown here is derived from an EMBL/GenBank/DDBJ whole genome shotgun (WGS) entry which is preliminary data.</text>
</comment>
<dbReference type="InterPro" id="IPR001604">
    <property type="entry name" value="Endo_G_ENPP1-like_dom"/>
</dbReference>
<name>A0A645IVK0_9ZZZZ</name>
<proteinExistence type="predicted"/>
<evidence type="ECO:0000313" key="3">
    <source>
        <dbReference type="EMBL" id="MPN54910.1"/>
    </source>
</evidence>
<evidence type="ECO:0000259" key="2">
    <source>
        <dbReference type="SMART" id="SM00892"/>
    </source>
</evidence>
<dbReference type="InterPro" id="IPR044925">
    <property type="entry name" value="His-Me_finger_sf"/>
</dbReference>
<feature type="domain" description="ENPP1-3/EXOG-like endonuclease/phosphodiesterase" evidence="1">
    <location>
        <begin position="1"/>
        <end position="128"/>
    </location>
</feature>
<keyword evidence="3" id="KW-0378">Hydrolase</keyword>
<dbReference type="GO" id="GO:0016787">
    <property type="term" value="F:hydrolase activity"/>
    <property type="evidence" value="ECO:0007669"/>
    <property type="project" value="UniProtKB-KW"/>
</dbReference>